<accession>A0ABN9TCB7</accession>
<evidence type="ECO:0000313" key="3">
    <source>
        <dbReference type="EMBL" id="CAK0843347.1"/>
    </source>
</evidence>
<evidence type="ECO:0000256" key="1">
    <source>
        <dbReference type="SAM" id="Coils"/>
    </source>
</evidence>
<dbReference type="EMBL" id="CAUYUJ010014572">
    <property type="protein sequence ID" value="CAK0843347.1"/>
    <property type="molecule type" value="Genomic_DNA"/>
</dbReference>
<feature type="coiled-coil region" evidence="1">
    <location>
        <begin position="87"/>
        <end position="163"/>
    </location>
</feature>
<proteinExistence type="predicted"/>
<feature type="region of interest" description="Disordered" evidence="2">
    <location>
        <begin position="513"/>
        <end position="535"/>
    </location>
</feature>
<keyword evidence="1" id="KW-0175">Coiled coil</keyword>
<organism evidence="3 4">
    <name type="scientific">Prorocentrum cordatum</name>
    <dbReference type="NCBI Taxonomy" id="2364126"/>
    <lineage>
        <taxon>Eukaryota</taxon>
        <taxon>Sar</taxon>
        <taxon>Alveolata</taxon>
        <taxon>Dinophyceae</taxon>
        <taxon>Prorocentrales</taxon>
        <taxon>Prorocentraceae</taxon>
        <taxon>Prorocentrum</taxon>
    </lineage>
</organism>
<sequence>MAINKIGDQLKSYLAGLLTAYASSPAAKQAKKAGASEAADAGKRHASPSAIPFEKPQAKWLQTALGDTFAVFGEHIEERFVGIEQSVASMSAQVQDHEGKIEEALKLKETVENLQAELQTLKDAHHGMADGLAAPAAGGAHDEAQIRKEMEDLRKQVEQQTTNMAEVPYEMRGVCICGGLGWDTPPETLQERCWQVLREAGLEDKVETVAATRDIPGSTCEVVLRDAGTMGPSRLRLKALGKIFVANKKVWLDAKRSRAENAPARTKHKAKEYLEAAATQDRAVVTLTTETKFKQMKANEIVIGYASGAAWAWTPAATQFYAEELSADVALEALIYELEVEWPRWTIEFLAESDAHYNSSFSLGQATRQRYMRRWPGPDSTPFTALVRDAWTPHLKALKAPGRCCRADFNIGKGAAVSIAMVHGGHGDELLPSIADATALANARPRRNCLMLIGDMNVDLLPTPPADPRAGSPRGSRRHQGDRKHLHSFLDTCKIRCKLRDIDSFTGNFPASPTHSRAASMTRMPPPGTTAQPSLIGRVASDGCVRAVRGCRADSYSGHAAIAAVADVGLATRAIAGPSTWRCRGGQAAVARAKTRAPQTFQNTADLMAWVAQIQRESADSRACAARRGAGEPPAVKELRRRARAATDRRQQQWLRRELHTARVAWLTALRQIRQAQRRNAGRVNWKSKKFLPLRAMQSPGGGGAVDHQEWASMIEAEFRALWRCGNPRLLSVQNDFLRSCGNASMTFPKKELADALAGLRHAAIMDNGGIAVAAPQLLYEARPGAVRKVRTILPLPVVLAVFDYLLAKRVHDIVDRCAARVLPAASISPCLECAKSRRQTLDAVHPLALVIERGMGDESKGCACQQDMRKYCDALRAARVARWRRGETGSSGEAATLVKLHACPLVVLSVGSAFAALRARAVGVRTGSQSAGAAGRLPLLGVASQRVHYWQSLGFEGTGLASFVGDLLAASRDPSAAIRIQGDCAEQLSRRWNAQIGEDSREYLICKGGRDNAYIVSPHSWDKKECMKTLGHIIDNGCGITSCYAAAAAAMLRALFGNLRRANKGAKLRLLTSGVLSIANSLDRLQRKPLAIAFDVRPAPNEDWGAFVLRRRAIAQSLAARAGRWSQARAKAPVSRGARVRRGRDVQAWAPRVLGYRGAEWLSWQRLI</sequence>
<comment type="caution">
    <text evidence="3">The sequence shown here is derived from an EMBL/GenBank/DDBJ whole genome shotgun (WGS) entry which is preliminary data.</text>
</comment>
<keyword evidence="4" id="KW-1185">Reference proteome</keyword>
<protein>
    <recommendedName>
        <fullName evidence="5">Subtilisin</fullName>
    </recommendedName>
</protein>
<reference evidence="3" key="1">
    <citation type="submission" date="2023-10" db="EMBL/GenBank/DDBJ databases">
        <authorList>
            <person name="Chen Y."/>
            <person name="Shah S."/>
            <person name="Dougan E. K."/>
            <person name="Thang M."/>
            <person name="Chan C."/>
        </authorList>
    </citation>
    <scope>NUCLEOTIDE SEQUENCE [LARGE SCALE GENOMIC DNA]</scope>
</reference>
<evidence type="ECO:0008006" key="5">
    <source>
        <dbReference type="Google" id="ProtNLM"/>
    </source>
</evidence>
<dbReference type="Proteomes" id="UP001189429">
    <property type="component" value="Unassembled WGS sequence"/>
</dbReference>
<feature type="region of interest" description="Disordered" evidence="2">
    <location>
        <begin position="462"/>
        <end position="483"/>
    </location>
</feature>
<feature type="region of interest" description="Disordered" evidence="2">
    <location>
        <begin position="33"/>
        <end position="52"/>
    </location>
</feature>
<evidence type="ECO:0000313" key="4">
    <source>
        <dbReference type="Proteomes" id="UP001189429"/>
    </source>
</evidence>
<evidence type="ECO:0000256" key="2">
    <source>
        <dbReference type="SAM" id="MobiDB-lite"/>
    </source>
</evidence>
<gene>
    <name evidence="3" type="ORF">PCOR1329_LOCUS37723</name>
</gene>
<feature type="non-terminal residue" evidence="3">
    <location>
        <position position="1169"/>
    </location>
</feature>
<name>A0ABN9TCB7_9DINO</name>